<comment type="caution">
    <text evidence="2">The sequence shown here is derived from an EMBL/GenBank/DDBJ whole genome shotgun (WGS) entry which is preliminary data.</text>
</comment>
<dbReference type="Proteomes" id="UP000657006">
    <property type="component" value="Unassembled WGS sequence"/>
</dbReference>
<keyword evidence="1" id="KW-0812">Transmembrane</keyword>
<reference evidence="2" key="1">
    <citation type="submission" date="2020-08" db="EMBL/GenBank/DDBJ databases">
        <title>Genome public.</title>
        <authorList>
            <person name="Liu C."/>
            <person name="Sun Q."/>
        </authorList>
    </citation>
    <scope>NUCLEOTIDE SEQUENCE</scope>
    <source>
        <strain evidence="2">NSJ-32</strain>
    </source>
</reference>
<keyword evidence="1" id="KW-0472">Membrane</keyword>
<name>A0A926I1R5_9FIRM</name>
<accession>A0A926I1R5</accession>
<dbReference type="AlphaFoldDB" id="A0A926I1R5"/>
<organism evidence="2 3">
    <name type="scientific">Bianquea renquensis</name>
    <dbReference type="NCBI Taxonomy" id="2763661"/>
    <lineage>
        <taxon>Bacteria</taxon>
        <taxon>Bacillati</taxon>
        <taxon>Bacillota</taxon>
        <taxon>Clostridia</taxon>
        <taxon>Eubacteriales</taxon>
        <taxon>Bianqueaceae</taxon>
        <taxon>Bianquea</taxon>
    </lineage>
</organism>
<dbReference type="RefSeq" id="WP_177714717.1">
    <property type="nucleotide sequence ID" value="NZ_JACRSQ010000008.1"/>
</dbReference>
<gene>
    <name evidence="2" type="ORF">H8730_07015</name>
</gene>
<dbReference type="EMBL" id="JACRSQ010000008">
    <property type="protein sequence ID" value="MBC8543291.1"/>
    <property type="molecule type" value="Genomic_DNA"/>
</dbReference>
<protein>
    <submittedName>
        <fullName evidence="2">Uncharacterized protein</fullName>
    </submittedName>
</protein>
<evidence type="ECO:0000313" key="3">
    <source>
        <dbReference type="Proteomes" id="UP000657006"/>
    </source>
</evidence>
<sequence length="602" mass="66690">MERPITVHPRRKRILVILGITLAGILAAAVMAVMILYIYVRKHEFSYQYREVDIEEYLKETGIEALSLDMESQTITVALPEDAFNTAINQFLEEQGKSLDGVSILHMVFRQADGRVYMQIKKDGLILPVAAKVTMAVEGEALQLGLQDFVLGTMEWRLPKKFLQGQMQWSIPLDELPGPDWVSLTGLSWDEEEIRAQMKIDIPKLISIFQGFLSGIEENYLDMMLAKEDHGALLDRIQAIYGGAAMTGDDALAILQDFFHTQSQLFPMLSILDEATSEQILQRYAYLVRPGTDYQAYSELRAELSLQMKATVAGYVERGLYSMLGKTVGEPLTLYSIKGTPYDPSYGTLYNLETVLAANPVEDRYKPMLEGMRLYYRIEDGSCSVLTEANSEGQILVVSNGSYVVVSEEEADSQFPYREEEASVAQILPRGDATRQEIEASAAASLGIGDIKTRYIAASEDSAFGVFTDGMSHTLMAATLEQIDGSWQLKDSDVTEYWAYNRDNPDFNASVFPLNTVNDVSIKSISQAGQSAVLTKARASGYASGKDTIQFSCFIGSHIYVSFSGGGECVIHVNSLGVLDDCTSVEDARANWSLPPFLTVQP</sequence>
<feature type="transmembrane region" description="Helical" evidence="1">
    <location>
        <begin position="14"/>
        <end position="40"/>
    </location>
</feature>
<evidence type="ECO:0000313" key="2">
    <source>
        <dbReference type="EMBL" id="MBC8543291.1"/>
    </source>
</evidence>
<keyword evidence="1" id="KW-1133">Transmembrane helix</keyword>
<keyword evidence="3" id="KW-1185">Reference proteome</keyword>
<proteinExistence type="predicted"/>
<evidence type="ECO:0000256" key="1">
    <source>
        <dbReference type="SAM" id="Phobius"/>
    </source>
</evidence>